<dbReference type="InterPro" id="IPR020846">
    <property type="entry name" value="MFS_dom"/>
</dbReference>
<proteinExistence type="predicted"/>
<dbReference type="PANTHER" id="PTHR23517:SF13">
    <property type="entry name" value="MAJOR FACILITATOR SUPERFAMILY MFS_1"/>
    <property type="match status" value="1"/>
</dbReference>
<dbReference type="SUPFAM" id="SSF103473">
    <property type="entry name" value="MFS general substrate transporter"/>
    <property type="match status" value="1"/>
</dbReference>
<sequence length="390" mass="40765">MARDWIRVALGMFAVAFGANLFAPLLPAYRITDALNQSQVTFLFAIYVAGLIPALLICGPLSDRLGRRAIIRPALITSAAGSVVLLTGVWFHFPSLLIGRLVVGISMGMVMAAGASWIKEIAPVAPQISARRATVALSAGFSLGPLASGLVAEFAPRPDVIPYLVHLALLLGITPLTWNASGGLPTSAHSDTPQRFFSSATLSPRFLWAVAAWAPWVFGAACTSFVVLPTIAESSYPIAFAGLIACITMGTGVLVQPLVTRISSSSFIPPAIFGLGLTTVGMLLSLIVALTQNVWSVFPAALTLGAAYGVMMVSGLREVQIIAPPAELGAATAIYYSLTYVGFFAPFVISFAAPKFGFVPVFVFGAIIALVSMYPVAKVAQSAVRSDGAS</sequence>
<accession>A0AAW9SXY9</accession>
<comment type="caution">
    <text evidence="9">The sequence shown here is derived from an EMBL/GenBank/DDBJ whole genome shotgun (WGS) entry which is preliminary data.</text>
</comment>
<evidence type="ECO:0000313" key="9">
    <source>
        <dbReference type="EMBL" id="MEO3716671.1"/>
    </source>
</evidence>
<keyword evidence="4 7" id="KW-0812">Transmembrane</keyword>
<protein>
    <submittedName>
        <fullName evidence="9">MFS transporter</fullName>
    </submittedName>
</protein>
<dbReference type="Proteomes" id="UP001223646">
    <property type="component" value="Unassembled WGS sequence"/>
</dbReference>
<feature type="transmembrane region" description="Helical" evidence="7">
    <location>
        <begin position="328"/>
        <end position="352"/>
    </location>
</feature>
<organism evidence="9 10">
    <name type="scientific">Corynebacterium amycolatum</name>
    <dbReference type="NCBI Taxonomy" id="43765"/>
    <lineage>
        <taxon>Bacteria</taxon>
        <taxon>Bacillati</taxon>
        <taxon>Actinomycetota</taxon>
        <taxon>Actinomycetes</taxon>
        <taxon>Mycobacteriales</taxon>
        <taxon>Corynebacteriaceae</taxon>
        <taxon>Corynebacterium</taxon>
    </lineage>
</organism>
<feature type="transmembrane region" description="Helical" evidence="7">
    <location>
        <begin position="97"/>
        <end position="118"/>
    </location>
</feature>
<keyword evidence="6 7" id="KW-0472">Membrane</keyword>
<name>A0AAW9SXY9_CORAY</name>
<reference evidence="9" key="1">
    <citation type="submission" date="2023-05" db="EMBL/GenBank/DDBJ databases">
        <authorList>
            <person name="Du J."/>
        </authorList>
    </citation>
    <scope>NUCLEOTIDE SEQUENCE</scope>
    <source>
        <strain evidence="9">UMB1064</strain>
    </source>
</reference>
<evidence type="ECO:0000256" key="2">
    <source>
        <dbReference type="ARBA" id="ARBA00022448"/>
    </source>
</evidence>
<dbReference type="PANTHER" id="PTHR23517">
    <property type="entry name" value="RESISTANCE PROTEIN MDTM, PUTATIVE-RELATED-RELATED"/>
    <property type="match status" value="1"/>
</dbReference>
<dbReference type="AlphaFoldDB" id="A0AAW9SXY9"/>
<dbReference type="GO" id="GO:0022857">
    <property type="term" value="F:transmembrane transporter activity"/>
    <property type="evidence" value="ECO:0007669"/>
    <property type="project" value="InterPro"/>
</dbReference>
<feature type="transmembrane region" description="Helical" evidence="7">
    <location>
        <begin position="297"/>
        <end position="316"/>
    </location>
</feature>
<feature type="transmembrane region" description="Helical" evidence="7">
    <location>
        <begin position="163"/>
        <end position="185"/>
    </location>
</feature>
<evidence type="ECO:0000256" key="3">
    <source>
        <dbReference type="ARBA" id="ARBA00022475"/>
    </source>
</evidence>
<dbReference type="EMBL" id="JASOOY020000011">
    <property type="protein sequence ID" value="MEO3716671.1"/>
    <property type="molecule type" value="Genomic_DNA"/>
</dbReference>
<feature type="transmembrane region" description="Helical" evidence="7">
    <location>
        <begin position="271"/>
        <end position="291"/>
    </location>
</feature>
<gene>
    <name evidence="9" type="ORF">QP460_003590</name>
</gene>
<evidence type="ECO:0000256" key="4">
    <source>
        <dbReference type="ARBA" id="ARBA00022692"/>
    </source>
</evidence>
<feature type="transmembrane region" description="Helical" evidence="7">
    <location>
        <begin position="358"/>
        <end position="377"/>
    </location>
</feature>
<evidence type="ECO:0000256" key="6">
    <source>
        <dbReference type="ARBA" id="ARBA00023136"/>
    </source>
</evidence>
<keyword evidence="3" id="KW-1003">Cell membrane</keyword>
<feature type="transmembrane region" description="Helical" evidence="7">
    <location>
        <begin position="206"/>
        <end position="232"/>
    </location>
</feature>
<evidence type="ECO:0000313" key="10">
    <source>
        <dbReference type="Proteomes" id="UP001223646"/>
    </source>
</evidence>
<evidence type="ECO:0000259" key="8">
    <source>
        <dbReference type="PROSITE" id="PS50850"/>
    </source>
</evidence>
<feature type="domain" description="Major facilitator superfamily (MFS) profile" evidence="8">
    <location>
        <begin position="4"/>
        <end position="390"/>
    </location>
</feature>
<dbReference type="Gene3D" id="1.20.1250.20">
    <property type="entry name" value="MFS general substrate transporter like domains"/>
    <property type="match status" value="1"/>
</dbReference>
<keyword evidence="2" id="KW-0813">Transport</keyword>
<dbReference type="InterPro" id="IPR036259">
    <property type="entry name" value="MFS_trans_sf"/>
</dbReference>
<dbReference type="PROSITE" id="PS50850">
    <property type="entry name" value="MFS"/>
    <property type="match status" value="1"/>
</dbReference>
<dbReference type="InterPro" id="IPR050171">
    <property type="entry name" value="MFS_Transporters"/>
</dbReference>
<dbReference type="RefSeq" id="WP_016423147.1">
    <property type="nucleotide sequence ID" value="NZ_CP102778.1"/>
</dbReference>
<evidence type="ECO:0000256" key="5">
    <source>
        <dbReference type="ARBA" id="ARBA00022989"/>
    </source>
</evidence>
<feature type="transmembrane region" description="Helical" evidence="7">
    <location>
        <begin position="38"/>
        <end position="58"/>
    </location>
</feature>
<comment type="subcellular location">
    <subcellularLocation>
        <location evidence="1">Cell membrane</location>
        <topology evidence="1">Multi-pass membrane protein</topology>
    </subcellularLocation>
</comment>
<evidence type="ECO:0000256" key="7">
    <source>
        <dbReference type="SAM" id="Phobius"/>
    </source>
</evidence>
<feature type="transmembrane region" description="Helical" evidence="7">
    <location>
        <begin position="238"/>
        <end position="259"/>
    </location>
</feature>
<evidence type="ECO:0000256" key="1">
    <source>
        <dbReference type="ARBA" id="ARBA00004651"/>
    </source>
</evidence>
<feature type="transmembrane region" description="Helical" evidence="7">
    <location>
        <begin position="70"/>
        <end position="91"/>
    </location>
</feature>
<dbReference type="Pfam" id="PF07690">
    <property type="entry name" value="MFS_1"/>
    <property type="match status" value="1"/>
</dbReference>
<dbReference type="GO" id="GO:0005886">
    <property type="term" value="C:plasma membrane"/>
    <property type="evidence" value="ECO:0007669"/>
    <property type="project" value="UniProtKB-SubCell"/>
</dbReference>
<reference evidence="9" key="2">
    <citation type="submission" date="2024-05" db="EMBL/GenBank/DDBJ databases">
        <authorList>
            <person name="Wolfe A."/>
        </authorList>
    </citation>
    <scope>NUCLEOTIDE SEQUENCE</scope>
    <source>
        <strain evidence="9">UMB1064</strain>
    </source>
</reference>
<dbReference type="InterPro" id="IPR011701">
    <property type="entry name" value="MFS"/>
</dbReference>
<keyword evidence="5 7" id="KW-1133">Transmembrane helix</keyword>